<dbReference type="EMBL" id="JAEUBG010004367">
    <property type="protein sequence ID" value="KAH3681601.1"/>
    <property type="molecule type" value="Genomic_DNA"/>
</dbReference>
<feature type="domain" description="UBC core" evidence="6">
    <location>
        <begin position="51"/>
        <end position="203"/>
    </location>
</feature>
<reference evidence="7" key="1">
    <citation type="journal article" date="2021" name="Open Biol.">
        <title>Shared evolutionary footprints suggest mitochondrial oxidative damage underlies multiple complex I losses in fungi.</title>
        <authorList>
            <person name="Schikora-Tamarit M.A."/>
            <person name="Marcet-Houben M."/>
            <person name="Nosek J."/>
            <person name="Gabaldon T."/>
        </authorList>
    </citation>
    <scope>NUCLEOTIDE SEQUENCE</scope>
    <source>
        <strain evidence="7">CBS2887</strain>
    </source>
</reference>
<feature type="region of interest" description="Disordered" evidence="5">
    <location>
        <begin position="172"/>
        <end position="193"/>
    </location>
</feature>
<dbReference type="AlphaFoldDB" id="A0A9P8TJX2"/>
<evidence type="ECO:0000256" key="1">
    <source>
        <dbReference type="ARBA" id="ARBA00022741"/>
    </source>
</evidence>
<evidence type="ECO:0000256" key="3">
    <source>
        <dbReference type="ARBA" id="ARBA00022840"/>
    </source>
</evidence>
<gene>
    <name evidence="7" type="ORF">WICPIJ_007475</name>
</gene>
<proteinExistence type="predicted"/>
<dbReference type="SMART" id="SM00212">
    <property type="entry name" value="UBCc"/>
    <property type="match status" value="1"/>
</dbReference>
<accession>A0A9P8TJX2</accession>
<dbReference type="InterPro" id="IPR000608">
    <property type="entry name" value="UBC"/>
</dbReference>
<evidence type="ECO:0000256" key="4">
    <source>
        <dbReference type="ARBA" id="ARBA00043952"/>
    </source>
</evidence>
<organism evidence="7 8">
    <name type="scientific">Wickerhamomyces pijperi</name>
    <name type="common">Yeast</name>
    <name type="synonym">Pichia pijperi</name>
    <dbReference type="NCBI Taxonomy" id="599730"/>
    <lineage>
        <taxon>Eukaryota</taxon>
        <taxon>Fungi</taxon>
        <taxon>Dikarya</taxon>
        <taxon>Ascomycota</taxon>
        <taxon>Saccharomycotina</taxon>
        <taxon>Saccharomycetes</taxon>
        <taxon>Phaffomycetales</taxon>
        <taxon>Wickerhamomycetaceae</taxon>
        <taxon>Wickerhamomyces</taxon>
    </lineage>
</organism>
<dbReference type="PANTHER" id="PTHR24067">
    <property type="entry name" value="UBIQUITIN-CONJUGATING ENZYME E2"/>
    <property type="match status" value="1"/>
</dbReference>
<dbReference type="Gene3D" id="3.10.110.10">
    <property type="entry name" value="Ubiquitin Conjugating Enzyme"/>
    <property type="match status" value="1"/>
</dbReference>
<evidence type="ECO:0000256" key="5">
    <source>
        <dbReference type="SAM" id="MobiDB-lite"/>
    </source>
</evidence>
<keyword evidence="1" id="KW-0547">Nucleotide-binding</keyword>
<protein>
    <recommendedName>
        <fullName evidence="6">UBC core domain-containing protein</fullName>
    </recommendedName>
</protein>
<dbReference type="GO" id="GO:0005524">
    <property type="term" value="F:ATP binding"/>
    <property type="evidence" value="ECO:0007669"/>
    <property type="project" value="UniProtKB-KW"/>
</dbReference>
<keyword evidence="3" id="KW-0067">ATP-binding</keyword>
<name>A0A9P8TJX2_WICPI</name>
<reference evidence="7" key="2">
    <citation type="submission" date="2021-01" db="EMBL/GenBank/DDBJ databases">
        <authorList>
            <person name="Schikora-Tamarit M.A."/>
        </authorList>
    </citation>
    <scope>NUCLEOTIDE SEQUENCE</scope>
    <source>
        <strain evidence="7">CBS2887</strain>
    </source>
</reference>
<evidence type="ECO:0000259" key="6">
    <source>
        <dbReference type="PROSITE" id="PS50127"/>
    </source>
</evidence>
<dbReference type="SUPFAM" id="SSF54495">
    <property type="entry name" value="UBC-like"/>
    <property type="match status" value="1"/>
</dbReference>
<dbReference type="Proteomes" id="UP000774326">
    <property type="component" value="Unassembled WGS sequence"/>
</dbReference>
<evidence type="ECO:0000313" key="8">
    <source>
        <dbReference type="Proteomes" id="UP000774326"/>
    </source>
</evidence>
<dbReference type="OrthoDB" id="406833at2759"/>
<dbReference type="Pfam" id="PF00179">
    <property type="entry name" value="UQ_con"/>
    <property type="match status" value="1"/>
</dbReference>
<sequence length="203" mass="22763">MNDLSNDSTPNLPNSPSTPVARSKSTSPKPLLDSIFSTPLKSIAKSFQRMSMKTRVLKELKTMEAAPKEGFDIELTDNLCLLYADITVANNPLYPADEKYRLKIMIPEEYPFTNPVCHFILDPSANVTKIPMHPHIYSNGHICLDLLGPAWTPAYTIMSLIVAIQSILASNDTSERPEGDENYVQRAPKDPSKTRWVYHDDNV</sequence>
<evidence type="ECO:0000313" key="7">
    <source>
        <dbReference type="EMBL" id="KAH3681601.1"/>
    </source>
</evidence>
<feature type="region of interest" description="Disordered" evidence="5">
    <location>
        <begin position="1"/>
        <end position="30"/>
    </location>
</feature>
<comment type="caution">
    <text evidence="7">The sequence shown here is derived from an EMBL/GenBank/DDBJ whole genome shotgun (WGS) entry which is preliminary data.</text>
</comment>
<comment type="pathway">
    <text evidence="4">Protein modification.</text>
</comment>
<dbReference type="InterPro" id="IPR050113">
    <property type="entry name" value="Ub_conjugating_enzyme"/>
</dbReference>
<evidence type="ECO:0000256" key="2">
    <source>
        <dbReference type="ARBA" id="ARBA00022786"/>
    </source>
</evidence>
<keyword evidence="2" id="KW-0833">Ubl conjugation pathway</keyword>
<keyword evidence="8" id="KW-1185">Reference proteome</keyword>
<dbReference type="CDD" id="cd23808">
    <property type="entry name" value="UBCc_UBE2W"/>
    <property type="match status" value="1"/>
</dbReference>
<feature type="compositionally biased region" description="Low complexity" evidence="5">
    <location>
        <begin position="1"/>
        <end position="19"/>
    </location>
</feature>
<dbReference type="InterPro" id="IPR016135">
    <property type="entry name" value="UBQ-conjugating_enzyme/RWD"/>
</dbReference>
<dbReference type="PROSITE" id="PS50127">
    <property type="entry name" value="UBC_2"/>
    <property type="match status" value="1"/>
</dbReference>